<evidence type="ECO:0000256" key="4">
    <source>
        <dbReference type="ARBA" id="ARBA00022723"/>
    </source>
</evidence>
<dbReference type="Gene3D" id="3.30.70.20">
    <property type="match status" value="1"/>
</dbReference>
<name>H1Q0J1_9BACT</name>
<dbReference type="Proteomes" id="UP000016023">
    <property type="component" value="Unassembled WGS sequence"/>
</dbReference>
<evidence type="ECO:0000256" key="7">
    <source>
        <dbReference type="ARBA" id="ARBA00023004"/>
    </source>
</evidence>
<dbReference type="PANTHER" id="PTHR30002:SF4">
    <property type="entry name" value="EPOXYQUEUOSINE REDUCTASE"/>
    <property type="match status" value="1"/>
</dbReference>
<dbReference type="GO" id="GO:0008616">
    <property type="term" value="P:tRNA queuosine(34) biosynthetic process"/>
    <property type="evidence" value="ECO:0007669"/>
    <property type="project" value="UniProtKB-KW"/>
</dbReference>
<evidence type="ECO:0000256" key="6">
    <source>
        <dbReference type="ARBA" id="ARBA00023002"/>
    </source>
</evidence>
<keyword evidence="6" id="KW-0560">Oxidoreductase</keyword>
<dbReference type="GO" id="GO:0051539">
    <property type="term" value="F:4 iron, 4 sulfur cluster binding"/>
    <property type="evidence" value="ECO:0007669"/>
    <property type="project" value="UniProtKB-KW"/>
</dbReference>
<proteinExistence type="predicted"/>
<dbReference type="EMBL" id="AGWK01000016">
    <property type="protein sequence ID" value="EHO73507.1"/>
    <property type="molecule type" value="Genomic_DNA"/>
</dbReference>
<dbReference type="Pfam" id="PF13484">
    <property type="entry name" value="Fer4_16"/>
    <property type="match status" value="1"/>
</dbReference>
<dbReference type="Pfam" id="PF08331">
    <property type="entry name" value="QueG_DUF1730"/>
    <property type="match status" value="1"/>
</dbReference>
<keyword evidence="3" id="KW-0819">tRNA processing</keyword>
<accession>H1Q0J1</accession>
<feature type="domain" description="4Fe-4S ferredoxin-type" evidence="9">
    <location>
        <begin position="233"/>
        <end position="262"/>
    </location>
</feature>
<keyword evidence="7" id="KW-0408">Iron</keyword>
<dbReference type="InterPro" id="IPR013542">
    <property type="entry name" value="QueG_DUF1730"/>
</dbReference>
<dbReference type="GO" id="GO:0052693">
    <property type="term" value="F:epoxyqueuosine reductase activity"/>
    <property type="evidence" value="ECO:0007669"/>
    <property type="project" value="TreeGrafter"/>
</dbReference>
<evidence type="ECO:0000313" key="11">
    <source>
        <dbReference type="Proteomes" id="UP000016023"/>
    </source>
</evidence>
<evidence type="ECO:0000256" key="1">
    <source>
        <dbReference type="ARBA" id="ARBA00022485"/>
    </source>
</evidence>
<dbReference type="PATRIC" id="fig|883158.3.peg.438"/>
<dbReference type="PANTHER" id="PTHR30002">
    <property type="entry name" value="EPOXYQUEUOSINE REDUCTASE"/>
    <property type="match status" value="1"/>
</dbReference>
<dbReference type="InterPro" id="IPR017896">
    <property type="entry name" value="4Fe4S_Fe-S-bd"/>
</dbReference>
<keyword evidence="11" id="KW-1185">Reference proteome</keyword>
<evidence type="ECO:0000256" key="2">
    <source>
        <dbReference type="ARBA" id="ARBA00022490"/>
    </source>
</evidence>
<evidence type="ECO:0000256" key="8">
    <source>
        <dbReference type="ARBA" id="ARBA00023014"/>
    </source>
</evidence>
<keyword evidence="1" id="KW-0004">4Fe-4S</keyword>
<dbReference type="NCBIfam" id="TIGR00276">
    <property type="entry name" value="tRNA epoxyqueuosine(34) reductase QueG"/>
    <property type="match status" value="1"/>
</dbReference>
<dbReference type="eggNOG" id="COG1600">
    <property type="taxonomic scope" value="Bacteria"/>
</dbReference>
<organism evidence="10 11">
    <name type="scientific">Prevotella micans F0438</name>
    <dbReference type="NCBI Taxonomy" id="883158"/>
    <lineage>
        <taxon>Bacteria</taxon>
        <taxon>Pseudomonadati</taxon>
        <taxon>Bacteroidota</taxon>
        <taxon>Bacteroidia</taxon>
        <taxon>Bacteroidales</taxon>
        <taxon>Prevotellaceae</taxon>
        <taxon>Prevotella</taxon>
    </lineage>
</organism>
<protein>
    <recommendedName>
        <fullName evidence="9">4Fe-4S ferredoxin-type domain-containing protein</fullName>
    </recommendedName>
</protein>
<comment type="caution">
    <text evidence="10">The sequence shown here is derived from an EMBL/GenBank/DDBJ whole genome shotgun (WGS) entry which is preliminary data.</text>
</comment>
<keyword evidence="8" id="KW-0411">Iron-sulfur</keyword>
<dbReference type="AlphaFoldDB" id="H1Q0J1"/>
<evidence type="ECO:0000256" key="5">
    <source>
        <dbReference type="ARBA" id="ARBA00022785"/>
    </source>
</evidence>
<evidence type="ECO:0000259" key="9">
    <source>
        <dbReference type="PROSITE" id="PS51379"/>
    </source>
</evidence>
<dbReference type="HOGENOM" id="CLU_030790_0_0_10"/>
<evidence type="ECO:0000256" key="3">
    <source>
        <dbReference type="ARBA" id="ARBA00022694"/>
    </source>
</evidence>
<reference evidence="10 11" key="1">
    <citation type="submission" date="2011-12" db="EMBL/GenBank/DDBJ databases">
        <title>The Genome Sequence of Prevotella micans F0438.</title>
        <authorList>
            <consortium name="The Broad Institute Genome Sequencing Platform"/>
            <person name="Earl A."/>
            <person name="Ward D."/>
            <person name="Feldgarden M."/>
            <person name="Gevers D."/>
            <person name="Izard J."/>
            <person name="Baranova O.V."/>
            <person name="Blanton J.M."/>
            <person name="Wade W.G."/>
            <person name="Dewhirst F.E."/>
            <person name="Young S.K."/>
            <person name="Zeng Q."/>
            <person name="Gargeya S."/>
            <person name="Fitzgerald M."/>
            <person name="Haas B."/>
            <person name="Abouelleil A."/>
            <person name="Alvarado L."/>
            <person name="Arachchi H.M."/>
            <person name="Berlin A."/>
            <person name="Chapman S.B."/>
            <person name="Gearin G."/>
            <person name="Goldberg J."/>
            <person name="Griggs A."/>
            <person name="Gujja S."/>
            <person name="Hansen M."/>
            <person name="Heiman D."/>
            <person name="Howarth C."/>
            <person name="Larimer J."/>
            <person name="Lui A."/>
            <person name="MacDonald P.J.P."/>
            <person name="McCowen C."/>
            <person name="Montmayeur A."/>
            <person name="Murphy C."/>
            <person name="Neiman D."/>
            <person name="Pearson M."/>
            <person name="Priest M."/>
            <person name="Roberts A."/>
            <person name="Saif S."/>
            <person name="Shea T."/>
            <person name="Sisk P."/>
            <person name="Stolte C."/>
            <person name="Sykes S."/>
            <person name="Wortman J."/>
            <person name="Nusbaum C."/>
            <person name="Birren B."/>
        </authorList>
    </citation>
    <scope>NUCLEOTIDE SEQUENCE [LARGE SCALE GENOMIC DNA]</scope>
    <source>
        <strain evidence="10 11">F0438</strain>
    </source>
</reference>
<dbReference type="PROSITE" id="PS00198">
    <property type="entry name" value="4FE4S_FER_1"/>
    <property type="match status" value="1"/>
</dbReference>
<gene>
    <name evidence="10" type="ORF">HMPREF9140_00429</name>
</gene>
<dbReference type="STRING" id="883158.HMPREF9140_00429"/>
<keyword evidence="5" id="KW-0671">Queuosine biosynthesis</keyword>
<keyword evidence="2" id="KW-0963">Cytoplasm</keyword>
<keyword evidence="4" id="KW-0479">Metal-binding</keyword>
<dbReference type="InterPro" id="IPR017900">
    <property type="entry name" value="4Fe4S_Fe_S_CS"/>
</dbReference>
<dbReference type="PROSITE" id="PS51379">
    <property type="entry name" value="4FE4S_FER_2"/>
    <property type="match status" value="1"/>
</dbReference>
<dbReference type="InterPro" id="IPR004453">
    <property type="entry name" value="QueG"/>
</dbReference>
<sequence length="369" mass="41861">MRFGNIGFILKKEEYKFNSGFMKSFSSFFILLKSFLKPVIQIFIFLTLCTVMTIQVKKIDNSYLKCEARRLGFTACGIARAEPVEKETADRLRAWLSSGGEADMHYMAAHTDKRLDPRLLVPDVKSIVSVALNYAPARTFPEEEYQLAAYAYGRDYHDLMKGRLRELALTICNALSEGTESVRVFVDTAPVLERYWAWKAGLGWTGKNHQLIIPHGGTMFFLGEIFFPFDADAYDSPMPSRCGSCRRCLDACPTGAIVETKEFCSEKCLSYQLIENRGELSAEAKSAMGNMIYGCDRCQEVCPWNRFANPTDEPLLQPSDELMSMCKTDWQRLTPEKYRTLFKGSAVKRAKFEGIKRNINAANSNNKDL</sequence>
<dbReference type="GO" id="GO:0046872">
    <property type="term" value="F:metal ion binding"/>
    <property type="evidence" value="ECO:0007669"/>
    <property type="project" value="UniProtKB-KW"/>
</dbReference>
<dbReference type="SUPFAM" id="SSF46548">
    <property type="entry name" value="alpha-helical ferredoxin"/>
    <property type="match status" value="1"/>
</dbReference>
<evidence type="ECO:0000313" key="10">
    <source>
        <dbReference type="EMBL" id="EHO73507.1"/>
    </source>
</evidence>